<dbReference type="InterPro" id="IPR001584">
    <property type="entry name" value="Integrase_cat-core"/>
</dbReference>
<dbReference type="PROSITE" id="PS50994">
    <property type="entry name" value="INTEGRASE"/>
    <property type="match status" value="1"/>
</dbReference>
<dbReference type="GO" id="GO:0015074">
    <property type="term" value="P:DNA integration"/>
    <property type="evidence" value="ECO:0007669"/>
    <property type="project" value="InterPro"/>
</dbReference>
<reference evidence="2 3" key="1">
    <citation type="submission" date="2020-04" db="EMBL/GenBank/DDBJ databases">
        <title>Perkinsus olseni comparative genomics.</title>
        <authorList>
            <person name="Bogema D.R."/>
        </authorList>
    </citation>
    <scope>NUCLEOTIDE SEQUENCE [LARGE SCALE GENOMIC DNA]</scope>
    <source>
        <strain evidence="2 3">ATCC PRA-207</strain>
    </source>
</reference>
<evidence type="ECO:0000259" key="1">
    <source>
        <dbReference type="PROSITE" id="PS50994"/>
    </source>
</evidence>
<dbReference type="InterPro" id="IPR012337">
    <property type="entry name" value="RNaseH-like_sf"/>
</dbReference>
<dbReference type="InterPro" id="IPR036397">
    <property type="entry name" value="RNaseH_sf"/>
</dbReference>
<evidence type="ECO:0000313" key="3">
    <source>
        <dbReference type="Proteomes" id="UP000553632"/>
    </source>
</evidence>
<keyword evidence="3" id="KW-1185">Reference proteome</keyword>
<sequence>SEVARGISLACARWGYPTKVAVAYRTVIHDRGSQLLTDLVQAALQSWGFKSRTIMSRSPWVAGFYEVRHKALTAALRTLCFESTAYQWHLSLPLIQLRLNLQADADTNISPHTVVFGYEARLPGEAALLTTQSELCDRLADDHLSVDVIREHLQEYAKRRQRILDIWAEAWERSRAGYEQRASVSKGISSTQELSVGDKVLVRTVRQAKLDRLWSGPFVISRVLVGG</sequence>
<dbReference type="SUPFAM" id="SSF53098">
    <property type="entry name" value="Ribonuclease H-like"/>
    <property type="match status" value="1"/>
</dbReference>
<dbReference type="Proteomes" id="UP000553632">
    <property type="component" value="Unassembled WGS sequence"/>
</dbReference>
<dbReference type="Gene3D" id="3.30.420.10">
    <property type="entry name" value="Ribonuclease H-like superfamily/Ribonuclease H"/>
    <property type="match status" value="1"/>
</dbReference>
<evidence type="ECO:0000313" key="2">
    <source>
        <dbReference type="EMBL" id="KAF4713227.1"/>
    </source>
</evidence>
<accession>A0A7J6QY69</accession>
<organism evidence="2 3">
    <name type="scientific">Perkinsus olseni</name>
    <name type="common">Perkinsus atlanticus</name>
    <dbReference type="NCBI Taxonomy" id="32597"/>
    <lineage>
        <taxon>Eukaryota</taxon>
        <taxon>Sar</taxon>
        <taxon>Alveolata</taxon>
        <taxon>Perkinsozoa</taxon>
        <taxon>Perkinsea</taxon>
        <taxon>Perkinsida</taxon>
        <taxon>Perkinsidae</taxon>
        <taxon>Perkinsus</taxon>
    </lineage>
</organism>
<name>A0A7J6QY69_PEROL</name>
<dbReference type="EMBL" id="JABANO010029625">
    <property type="protein sequence ID" value="KAF4713227.1"/>
    <property type="molecule type" value="Genomic_DNA"/>
</dbReference>
<gene>
    <name evidence="2" type="ORF">FOZ63_030018</name>
</gene>
<protein>
    <recommendedName>
        <fullName evidence="1">Integrase catalytic domain-containing protein</fullName>
    </recommendedName>
</protein>
<dbReference type="GO" id="GO:0003676">
    <property type="term" value="F:nucleic acid binding"/>
    <property type="evidence" value="ECO:0007669"/>
    <property type="project" value="InterPro"/>
</dbReference>
<dbReference type="AlphaFoldDB" id="A0A7J6QY69"/>
<dbReference type="OMA" id="FESTAYQ"/>
<feature type="domain" description="Integrase catalytic" evidence="1">
    <location>
        <begin position="1"/>
        <end position="119"/>
    </location>
</feature>
<feature type="non-terminal residue" evidence="2">
    <location>
        <position position="1"/>
    </location>
</feature>
<comment type="caution">
    <text evidence="2">The sequence shown here is derived from an EMBL/GenBank/DDBJ whole genome shotgun (WGS) entry which is preliminary data.</text>
</comment>
<proteinExistence type="predicted"/>